<dbReference type="InterPro" id="IPR045335">
    <property type="entry name" value="FtsQ_C_sf"/>
</dbReference>
<dbReference type="Gene3D" id="3.10.20.310">
    <property type="entry name" value="membrane protein fhac"/>
    <property type="match status" value="1"/>
</dbReference>
<evidence type="ECO:0000256" key="7">
    <source>
        <dbReference type="ARBA" id="ARBA00023136"/>
    </source>
</evidence>
<dbReference type="Pfam" id="PF08478">
    <property type="entry name" value="POTRA_1"/>
    <property type="match status" value="1"/>
</dbReference>
<evidence type="ECO:0000256" key="8">
    <source>
        <dbReference type="ARBA" id="ARBA00023306"/>
    </source>
</evidence>
<dbReference type="Pfam" id="PF03799">
    <property type="entry name" value="FtsQ_DivIB_C"/>
    <property type="match status" value="1"/>
</dbReference>
<dbReference type="InterPro" id="IPR013685">
    <property type="entry name" value="POTRA_FtsQ_type"/>
</dbReference>
<evidence type="ECO:0000256" key="9">
    <source>
        <dbReference type="SAM" id="Phobius"/>
    </source>
</evidence>
<keyword evidence="5 9" id="KW-0812">Transmembrane</keyword>
<keyword evidence="2" id="KW-1003">Cell membrane</keyword>
<organism evidence="11">
    <name type="scientific">hydrothermal vent metagenome</name>
    <dbReference type="NCBI Taxonomy" id="652676"/>
    <lineage>
        <taxon>unclassified sequences</taxon>
        <taxon>metagenomes</taxon>
        <taxon>ecological metagenomes</taxon>
    </lineage>
</organism>
<evidence type="ECO:0000256" key="3">
    <source>
        <dbReference type="ARBA" id="ARBA00022519"/>
    </source>
</evidence>
<comment type="subcellular location">
    <subcellularLocation>
        <location evidence="1">Membrane</location>
    </subcellularLocation>
</comment>
<keyword evidence="7 9" id="KW-0472">Membrane</keyword>
<keyword evidence="6 9" id="KW-1133">Transmembrane helix</keyword>
<gene>
    <name evidence="11" type="ORF">MNBD_GAMMA23-150</name>
</gene>
<proteinExistence type="inferred from homology"/>
<dbReference type="HAMAP" id="MF_00911">
    <property type="entry name" value="FtsQ_subfam"/>
    <property type="match status" value="1"/>
</dbReference>
<dbReference type="AlphaFoldDB" id="A0A3B1ADC5"/>
<evidence type="ECO:0000259" key="10">
    <source>
        <dbReference type="PROSITE" id="PS51779"/>
    </source>
</evidence>
<protein>
    <recommendedName>
        <fullName evidence="10">POTRA domain-containing protein</fullName>
    </recommendedName>
</protein>
<sequence>MFNKNKQAVRLSEQGVSVGFVRGFKIIFILFVTVSAVAWSVIKITDPQTLPITKVRALGDFSFVTEEMLHKALSDGVGQQDDIKTEIDILENKGFFNIDVDAIKQRVETMPWVKQASVQRVWPDTLIIEVVEHKAVAYWNNKGLVSEFGEVFYPDKETYPKALPRFVATEGLVENCLRYFNDATEMFAAINLKILKVKFSPRQALTLTLDNDVELNLGRQNKLYRLQRFTQVYSTLSERITLIERIDMRYTNGFSVKWKQRQAKGRLYNEVTSGRENV</sequence>
<evidence type="ECO:0000256" key="4">
    <source>
        <dbReference type="ARBA" id="ARBA00022618"/>
    </source>
</evidence>
<dbReference type="PANTHER" id="PTHR35851">
    <property type="entry name" value="CELL DIVISION PROTEIN FTSQ"/>
    <property type="match status" value="1"/>
</dbReference>
<dbReference type="InterPro" id="IPR005548">
    <property type="entry name" value="Cell_div_FtsQ/DivIB_C"/>
</dbReference>
<evidence type="ECO:0000313" key="11">
    <source>
        <dbReference type="EMBL" id="VAW91834.1"/>
    </source>
</evidence>
<accession>A0A3B1ADC5</accession>
<keyword evidence="8" id="KW-0131">Cell cycle</keyword>
<evidence type="ECO:0000256" key="1">
    <source>
        <dbReference type="ARBA" id="ARBA00004370"/>
    </source>
</evidence>
<feature type="domain" description="POTRA" evidence="10">
    <location>
        <begin position="50"/>
        <end position="133"/>
    </location>
</feature>
<keyword evidence="3" id="KW-0997">Cell inner membrane</keyword>
<dbReference type="GO" id="GO:0090529">
    <property type="term" value="P:cell septum assembly"/>
    <property type="evidence" value="ECO:0007669"/>
    <property type="project" value="InterPro"/>
</dbReference>
<evidence type="ECO:0000256" key="2">
    <source>
        <dbReference type="ARBA" id="ARBA00022475"/>
    </source>
</evidence>
<dbReference type="EMBL" id="UOFT01000016">
    <property type="protein sequence ID" value="VAW91834.1"/>
    <property type="molecule type" value="Genomic_DNA"/>
</dbReference>
<name>A0A3B1ADC5_9ZZZZ</name>
<keyword evidence="4" id="KW-0132">Cell division</keyword>
<evidence type="ECO:0000256" key="6">
    <source>
        <dbReference type="ARBA" id="ARBA00022989"/>
    </source>
</evidence>
<dbReference type="GO" id="GO:0016020">
    <property type="term" value="C:membrane"/>
    <property type="evidence" value="ECO:0007669"/>
    <property type="project" value="UniProtKB-SubCell"/>
</dbReference>
<dbReference type="InterPro" id="IPR034746">
    <property type="entry name" value="POTRA"/>
</dbReference>
<reference evidence="11" key="1">
    <citation type="submission" date="2018-06" db="EMBL/GenBank/DDBJ databases">
        <authorList>
            <person name="Zhirakovskaya E."/>
        </authorList>
    </citation>
    <scope>NUCLEOTIDE SEQUENCE</scope>
</reference>
<dbReference type="PANTHER" id="PTHR35851:SF1">
    <property type="entry name" value="CELL DIVISION PROTEIN FTSQ"/>
    <property type="match status" value="1"/>
</dbReference>
<dbReference type="PROSITE" id="PS51779">
    <property type="entry name" value="POTRA"/>
    <property type="match status" value="1"/>
</dbReference>
<dbReference type="Gene3D" id="3.40.50.11690">
    <property type="entry name" value="Cell division protein FtsQ/DivIB"/>
    <property type="match status" value="1"/>
</dbReference>
<evidence type="ECO:0000256" key="5">
    <source>
        <dbReference type="ARBA" id="ARBA00022692"/>
    </source>
</evidence>
<feature type="transmembrane region" description="Helical" evidence="9">
    <location>
        <begin position="20"/>
        <end position="42"/>
    </location>
</feature>
<dbReference type="InterPro" id="IPR026579">
    <property type="entry name" value="FtsQ"/>
</dbReference>